<keyword evidence="6 8" id="KW-1133">Transmembrane helix</keyword>
<evidence type="ECO:0000259" key="9">
    <source>
        <dbReference type="Pfam" id="PF00535"/>
    </source>
</evidence>
<dbReference type="EMBL" id="CP005986">
    <property type="protein sequence ID" value="AIA56333.1"/>
    <property type="molecule type" value="Genomic_DNA"/>
</dbReference>
<evidence type="ECO:0000313" key="11">
    <source>
        <dbReference type="Proteomes" id="UP000005522"/>
    </source>
</evidence>
<keyword evidence="5" id="KW-0448">Lipopolysaccharide biosynthesis</keyword>
<dbReference type="Gene3D" id="3.90.550.10">
    <property type="entry name" value="Spore Coat Polysaccharide Biosynthesis Protein SpsA, Chain A"/>
    <property type="match status" value="1"/>
</dbReference>
<dbReference type="KEGG" id="acz:Acaty_c2489"/>
<gene>
    <name evidence="10" type="ORF">Acaty_c2489</name>
</gene>
<keyword evidence="7 8" id="KW-0472">Membrane</keyword>
<evidence type="ECO:0000256" key="2">
    <source>
        <dbReference type="ARBA" id="ARBA00022676"/>
    </source>
</evidence>
<keyword evidence="1" id="KW-1003">Cell membrane</keyword>
<proteinExistence type="predicted"/>
<dbReference type="GeneID" id="92932553"/>
<dbReference type="CDD" id="cd04187">
    <property type="entry name" value="DPM1_like_bac"/>
    <property type="match status" value="1"/>
</dbReference>
<evidence type="ECO:0000256" key="4">
    <source>
        <dbReference type="ARBA" id="ARBA00022692"/>
    </source>
</evidence>
<evidence type="ECO:0000256" key="7">
    <source>
        <dbReference type="ARBA" id="ARBA00023136"/>
    </source>
</evidence>
<dbReference type="InterPro" id="IPR050256">
    <property type="entry name" value="Glycosyltransferase_2"/>
</dbReference>
<dbReference type="Proteomes" id="UP000005522">
    <property type="component" value="Chromosome"/>
</dbReference>
<dbReference type="GO" id="GO:0009103">
    <property type="term" value="P:lipopolysaccharide biosynthetic process"/>
    <property type="evidence" value="ECO:0007669"/>
    <property type="project" value="UniProtKB-KW"/>
</dbReference>
<dbReference type="AlphaFoldDB" id="A0A059ZY11"/>
<evidence type="ECO:0000256" key="1">
    <source>
        <dbReference type="ARBA" id="ARBA00022475"/>
    </source>
</evidence>
<evidence type="ECO:0000313" key="10">
    <source>
        <dbReference type="EMBL" id="AIA56333.1"/>
    </source>
</evidence>
<accession>A0A059ZY11</accession>
<sequence length="321" mass="35738">MPQLSVVIPLYNEIESIPALIEALRAALAGADAEVIIVDDGSRDGSARALDDAAQSWGAALKILHLQRNFGQTAAMQAGIDAARGEVIVTLDADLQNDPQDILPLAQRLLREHLDVVAGWRKDRKDGLLLRKIPSRIANRLIRRLTGVYLHDYGCTLKAYRASVLKGVRLYGEMHRFIPAWLSTLTYTDRILEVPVRHHPRRAGKSKYGISRTFRVLVDLFFVKYFLGYSQRPMHFFGTIGLASLAVGSAMLLYLFVDKFVDGASISGRPMLIAGVLFFLAGLQFLNTGILGEMLSRVYYEAQHKTTYVVRSSVHIDVSEI</sequence>
<dbReference type="eggNOG" id="COG0463">
    <property type="taxonomic scope" value="Bacteria"/>
</dbReference>
<dbReference type="Pfam" id="PF00535">
    <property type="entry name" value="Glycos_transf_2"/>
    <property type="match status" value="1"/>
</dbReference>
<keyword evidence="3 10" id="KW-0808">Transferase</keyword>
<organism evidence="10 11">
    <name type="scientific">Acidithiobacillus caldus (strain ATCC 51756 / DSM 8584 / KU)</name>
    <dbReference type="NCBI Taxonomy" id="637389"/>
    <lineage>
        <taxon>Bacteria</taxon>
        <taxon>Pseudomonadati</taxon>
        <taxon>Pseudomonadota</taxon>
        <taxon>Acidithiobacillia</taxon>
        <taxon>Acidithiobacillales</taxon>
        <taxon>Acidithiobacillaceae</taxon>
        <taxon>Acidithiobacillus</taxon>
    </lineage>
</organism>
<dbReference type="GO" id="GO:0005886">
    <property type="term" value="C:plasma membrane"/>
    <property type="evidence" value="ECO:0007669"/>
    <property type="project" value="TreeGrafter"/>
</dbReference>
<keyword evidence="4 8" id="KW-0812">Transmembrane</keyword>
<dbReference type="HOGENOM" id="CLU_033536_0_0_6"/>
<feature type="domain" description="Glycosyltransferase 2-like" evidence="9">
    <location>
        <begin position="5"/>
        <end position="166"/>
    </location>
</feature>
<keyword evidence="2" id="KW-0328">Glycosyltransferase</keyword>
<evidence type="ECO:0000256" key="8">
    <source>
        <dbReference type="SAM" id="Phobius"/>
    </source>
</evidence>
<dbReference type="RefSeq" id="WP_004869096.1">
    <property type="nucleotide sequence ID" value="NZ_CP005986.1"/>
</dbReference>
<evidence type="ECO:0000256" key="6">
    <source>
        <dbReference type="ARBA" id="ARBA00022989"/>
    </source>
</evidence>
<dbReference type="InterPro" id="IPR029044">
    <property type="entry name" value="Nucleotide-diphossugar_trans"/>
</dbReference>
<evidence type="ECO:0000256" key="3">
    <source>
        <dbReference type="ARBA" id="ARBA00022679"/>
    </source>
</evidence>
<reference evidence="10 11" key="1">
    <citation type="journal article" date="2009" name="J. Bacteriol.">
        <title>Draft genome sequence of the extremely acidophilic bacterium Acidithiobacillus caldus ATCC 51756 reveals metabolic versatility in the genus Acidithiobacillus.</title>
        <authorList>
            <person name="Valdes J."/>
            <person name="Quatrini R."/>
            <person name="Hallberg K."/>
            <person name="Dopson M."/>
            <person name="Valenzuela P.D."/>
            <person name="Holmes D.S."/>
        </authorList>
    </citation>
    <scope>NUCLEOTIDE SEQUENCE [LARGE SCALE GENOMIC DNA]</scope>
    <source>
        <strain evidence="11">ATCC 51756 / DSM 8584 / KU</strain>
    </source>
</reference>
<dbReference type="SUPFAM" id="SSF53448">
    <property type="entry name" value="Nucleotide-diphospho-sugar transferases"/>
    <property type="match status" value="1"/>
</dbReference>
<protein>
    <submittedName>
        <fullName evidence="10">Glycosyl transferase family 2</fullName>
    </submittedName>
</protein>
<evidence type="ECO:0000256" key="5">
    <source>
        <dbReference type="ARBA" id="ARBA00022985"/>
    </source>
</evidence>
<feature type="transmembrane region" description="Helical" evidence="8">
    <location>
        <begin position="269"/>
        <end position="287"/>
    </location>
</feature>
<dbReference type="InterPro" id="IPR001173">
    <property type="entry name" value="Glyco_trans_2-like"/>
</dbReference>
<dbReference type="PANTHER" id="PTHR48090">
    <property type="entry name" value="UNDECAPRENYL-PHOSPHATE 4-DEOXY-4-FORMAMIDO-L-ARABINOSE TRANSFERASE-RELATED"/>
    <property type="match status" value="1"/>
</dbReference>
<dbReference type="PANTHER" id="PTHR48090:SF3">
    <property type="entry name" value="UNDECAPRENYL-PHOSPHATE 4-DEOXY-4-FORMAMIDO-L-ARABINOSE TRANSFERASE"/>
    <property type="match status" value="1"/>
</dbReference>
<name>A0A059ZY11_ACICK</name>
<dbReference type="GO" id="GO:0016757">
    <property type="term" value="F:glycosyltransferase activity"/>
    <property type="evidence" value="ECO:0007669"/>
    <property type="project" value="UniProtKB-KW"/>
</dbReference>
<feature type="transmembrane region" description="Helical" evidence="8">
    <location>
        <begin position="236"/>
        <end position="257"/>
    </location>
</feature>